<dbReference type="Pfam" id="PF00482">
    <property type="entry name" value="T2SSF"/>
    <property type="match status" value="2"/>
</dbReference>
<keyword evidence="5 7" id="KW-1133">Transmembrane helix</keyword>
<keyword evidence="3" id="KW-1003">Cell membrane</keyword>
<sequence length="352" mass="40717">MPLDLSIKHLFLKQNRELNPKTQQLYLDRLVYFLQNGYTLLHALDRMSWDKRLQPLARQSKQLLQEGAAFDYVLQDLGFKQRLYSFIAVTQMNGDLQRSISQCQTLLKNEMGHIRTFKNQIRYPICLLFLFLLVLYAVRSYIYPSFQQLFISASSTSPLLSFSMTIFDVLFTGSLFLVGVIVCFIPIGFQLSKRLPIHQILRIQSLLPIYSRFVKMKNSFYFSLLLSSLLKTGASIKEALTILSKQQDMPFLSYHALQMLGTFKKGDHPPETFSSGLAIEEECLAIFQLDANTRKVEKDLLVYAELLNNRLQSFVSTLLKLIQPIFFSALAIFILFVYLSFMVPMFDLMKNI</sequence>
<keyword evidence="4 7" id="KW-0812">Transmembrane</keyword>
<dbReference type="EMBL" id="CP041666">
    <property type="protein sequence ID" value="QDP40596.1"/>
    <property type="molecule type" value="Genomic_DNA"/>
</dbReference>
<proteinExistence type="inferred from homology"/>
<keyword evidence="6 7" id="KW-0472">Membrane</keyword>
<evidence type="ECO:0000256" key="3">
    <source>
        <dbReference type="ARBA" id="ARBA00022475"/>
    </source>
</evidence>
<dbReference type="AlphaFoldDB" id="A0A516KGV6"/>
<dbReference type="Gene3D" id="1.20.81.30">
    <property type="entry name" value="Type II secretion system (T2SS), domain F"/>
    <property type="match status" value="1"/>
</dbReference>
<dbReference type="KEGG" id="aqt:FN924_10580"/>
<dbReference type="PANTHER" id="PTHR30012:SF0">
    <property type="entry name" value="TYPE II SECRETION SYSTEM PROTEIN F-RELATED"/>
    <property type="match status" value="1"/>
</dbReference>
<protein>
    <recommendedName>
        <fullName evidence="8">Type II secretion system protein GspF domain-containing protein</fullName>
    </recommendedName>
</protein>
<feature type="domain" description="Type II secretion system protein GspF" evidence="8">
    <location>
        <begin position="27"/>
        <end position="144"/>
    </location>
</feature>
<dbReference type="OrthoDB" id="2974223at2"/>
<dbReference type="GO" id="GO:0005886">
    <property type="term" value="C:plasma membrane"/>
    <property type="evidence" value="ECO:0007669"/>
    <property type="project" value="UniProtKB-SubCell"/>
</dbReference>
<dbReference type="InterPro" id="IPR042094">
    <property type="entry name" value="T2SS_GspF_sf"/>
</dbReference>
<evidence type="ECO:0000313" key="9">
    <source>
        <dbReference type="EMBL" id="QDP40596.1"/>
    </source>
</evidence>
<evidence type="ECO:0000256" key="2">
    <source>
        <dbReference type="ARBA" id="ARBA00005745"/>
    </source>
</evidence>
<dbReference type="InterPro" id="IPR003004">
    <property type="entry name" value="GspF/PilC"/>
</dbReference>
<reference evidence="9 10" key="1">
    <citation type="submission" date="2019-07" db="EMBL/GenBank/DDBJ databases">
        <authorList>
            <person name="Li J."/>
        </authorList>
    </citation>
    <scope>NUCLEOTIDE SEQUENCE [LARGE SCALE GENOMIC DNA]</scope>
    <source>
        <strain evidence="9 10">TKL69</strain>
    </source>
</reference>
<feature type="domain" description="Type II secretion system protein GspF" evidence="8">
    <location>
        <begin position="222"/>
        <end position="344"/>
    </location>
</feature>
<dbReference type="Proteomes" id="UP000315215">
    <property type="component" value="Chromosome"/>
</dbReference>
<dbReference type="RefSeq" id="WP_143894322.1">
    <property type="nucleotide sequence ID" value="NZ_CP041666.1"/>
</dbReference>
<evidence type="ECO:0000256" key="5">
    <source>
        <dbReference type="ARBA" id="ARBA00022989"/>
    </source>
</evidence>
<comment type="similarity">
    <text evidence="2">Belongs to the GSP F family.</text>
</comment>
<evidence type="ECO:0000313" key="10">
    <source>
        <dbReference type="Proteomes" id="UP000315215"/>
    </source>
</evidence>
<evidence type="ECO:0000256" key="6">
    <source>
        <dbReference type="ARBA" id="ARBA00023136"/>
    </source>
</evidence>
<accession>A0A516KGV6</accession>
<dbReference type="InterPro" id="IPR018076">
    <property type="entry name" value="T2SS_GspF_dom"/>
</dbReference>
<evidence type="ECO:0000256" key="4">
    <source>
        <dbReference type="ARBA" id="ARBA00022692"/>
    </source>
</evidence>
<feature type="transmembrane region" description="Helical" evidence="7">
    <location>
        <begin position="325"/>
        <end position="346"/>
    </location>
</feature>
<comment type="subcellular location">
    <subcellularLocation>
        <location evidence="1">Cell membrane</location>
        <topology evidence="1">Multi-pass membrane protein</topology>
    </subcellularLocation>
</comment>
<evidence type="ECO:0000259" key="8">
    <source>
        <dbReference type="Pfam" id="PF00482"/>
    </source>
</evidence>
<name>A0A516KGV6_9BACI</name>
<dbReference type="PANTHER" id="PTHR30012">
    <property type="entry name" value="GENERAL SECRETION PATHWAY PROTEIN"/>
    <property type="match status" value="1"/>
</dbReference>
<keyword evidence="10" id="KW-1185">Reference proteome</keyword>
<evidence type="ECO:0000256" key="7">
    <source>
        <dbReference type="SAM" id="Phobius"/>
    </source>
</evidence>
<gene>
    <name evidence="9" type="ORF">FN924_10580</name>
</gene>
<evidence type="ECO:0000256" key="1">
    <source>
        <dbReference type="ARBA" id="ARBA00004651"/>
    </source>
</evidence>
<feature type="transmembrane region" description="Helical" evidence="7">
    <location>
        <begin position="121"/>
        <end position="142"/>
    </location>
</feature>
<feature type="transmembrane region" description="Helical" evidence="7">
    <location>
        <begin position="162"/>
        <end position="189"/>
    </location>
</feature>
<organism evidence="9 10">
    <name type="scientific">Radiobacillus deserti</name>
    <dbReference type="NCBI Taxonomy" id="2594883"/>
    <lineage>
        <taxon>Bacteria</taxon>
        <taxon>Bacillati</taxon>
        <taxon>Bacillota</taxon>
        <taxon>Bacilli</taxon>
        <taxon>Bacillales</taxon>
        <taxon>Bacillaceae</taxon>
        <taxon>Radiobacillus</taxon>
    </lineage>
</organism>